<feature type="compositionally biased region" description="Basic and acidic residues" evidence="1">
    <location>
        <begin position="68"/>
        <end position="80"/>
    </location>
</feature>
<dbReference type="EMBL" id="CP010784">
    <property type="protein sequence ID" value="ATF06857.1"/>
    <property type="molecule type" value="Genomic_DNA"/>
</dbReference>
<feature type="compositionally biased region" description="Basic residues" evidence="1">
    <location>
        <begin position="46"/>
        <end position="60"/>
    </location>
</feature>
<dbReference type="Proteomes" id="UP000217545">
    <property type="component" value="Chromosome"/>
</dbReference>
<proteinExistence type="predicted"/>
<feature type="region of interest" description="Disordered" evidence="1">
    <location>
        <begin position="42"/>
        <end position="80"/>
    </location>
</feature>
<accession>A0AAD0ECA1</accession>
<dbReference type="AlphaFoldDB" id="A0AAD0ECA1"/>
<evidence type="ECO:0000313" key="2">
    <source>
        <dbReference type="EMBL" id="ATF06857.1"/>
    </source>
</evidence>
<sequence>MMDAAKDMNGSFGVSNKIGLSESRNVRTEFGSSILHNLHLTTRSSRLAKHRRRSRVRQRSSRYNLDCPTRETKIGEAQVR</sequence>
<protein>
    <submittedName>
        <fullName evidence="2">Uncharacterized protein</fullName>
    </submittedName>
</protein>
<organism evidence="2 3">
    <name type="scientific">Phaeobacter gallaeciensis</name>
    <dbReference type="NCBI Taxonomy" id="60890"/>
    <lineage>
        <taxon>Bacteria</taxon>
        <taxon>Pseudomonadati</taxon>
        <taxon>Pseudomonadota</taxon>
        <taxon>Alphaproteobacteria</taxon>
        <taxon>Rhodobacterales</taxon>
        <taxon>Roseobacteraceae</taxon>
        <taxon>Phaeobacter</taxon>
    </lineage>
</organism>
<evidence type="ECO:0000313" key="3">
    <source>
        <dbReference type="Proteomes" id="UP000217545"/>
    </source>
</evidence>
<reference evidence="2 3" key="1">
    <citation type="journal article" date="2017" name="Front. Microbiol.">
        <title>Phaeobacter piscinae sp. nov., a species of the Roseobacter group and potential aquaculture probiont.</title>
        <authorList>
            <person name="Sonnenschein E.C."/>
            <person name="Phippen C.B.W."/>
            <person name="Nielsen K.F."/>
            <person name="Mateiu R.V."/>
            <person name="Melchiorsen J."/>
            <person name="Gram L."/>
            <person name="Overmann J."/>
            <person name="Freese H.M."/>
        </authorList>
    </citation>
    <scope>NUCLEOTIDE SEQUENCE [LARGE SCALE GENOMIC DNA]</scope>
    <source>
        <strain evidence="2 3">P63</strain>
    </source>
</reference>
<evidence type="ECO:0000256" key="1">
    <source>
        <dbReference type="SAM" id="MobiDB-lite"/>
    </source>
</evidence>
<name>A0AAD0ECA1_9RHOB</name>
<gene>
    <name evidence="2" type="ORF">PhaeoP63_02805</name>
</gene>